<sequence length="92" mass="10313">MCFTGGQHSGFDAASVRFTNGMEIHFVPHRGFAYSDMSKGEPDVLERMKWQIDNLGNKIGFGTKTALRPSGPMTHLVYNVGAHLLRWNQEIC</sequence>
<dbReference type="AlphaFoldDB" id="A0AAD8Y499"/>
<dbReference type="EMBL" id="JATAAI010000018">
    <property type="protein sequence ID" value="KAK1739202.1"/>
    <property type="molecule type" value="Genomic_DNA"/>
</dbReference>
<name>A0AAD8Y499_9STRA</name>
<proteinExistence type="predicted"/>
<reference evidence="1" key="1">
    <citation type="submission" date="2023-06" db="EMBL/GenBank/DDBJ databases">
        <title>Survivors Of The Sea: Transcriptome response of Skeletonema marinoi to long-term dormancy.</title>
        <authorList>
            <person name="Pinder M.I.M."/>
            <person name="Kourtchenko O."/>
            <person name="Robertson E.K."/>
            <person name="Larsson T."/>
            <person name="Maumus F."/>
            <person name="Osuna-Cruz C.M."/>
            <person name="Vancaester E."/>
            <person name="Stenow R."/>
            <person name="Vandepoele K."/>
            <person name="Ploug H."/>
            <person name="Bruchert V."/>
            <person name="Godhe A."/>
            <person name="Topel M."/>
        </authorList>
    </citation>
    <scope>NUCLEOTIDE SEQUENCE</scope>
    <source>
        <strain evidence="1">R05AC</strain>
    </source>
</reference>
<gene>
    <name evidence="1" type="ORF">QTG54_009745</name>
</gene>
<dbReference type="Proteomes" id="UP001224775">
    <property type="component" value="Unassembled WGS sequence"/>
</dbReference>
<organism evidence="1 2">
    <name type="scientific">Skeletonema marinoi</name>
    <dbReference type="NCBI Taxonomy" id="267567"/>
    <lineage>
        <taxon>Eukaryota</taxon>
        <taxon>Sar</taxon>
        <taxon>Stramenopiles</taxon>
        <taxon>Ochrophyta</taxon>
        <taxon>Bacillariophyta</taxon>
        <taxon>Coscinodiscophyceae</taxon>
        <taxon>Thalassiosirophycidae</taxon>
        <taxon>Thalassiosirales</taxon>
        <taxon>Skeletonemataceae</taxon>
        <taxon>Skeletonema</taxon>
        <taxon>Skeletonema marinoi-dohrnii complex</taxon>
    </lineage>
</organism>
<comment type="caution">
    <text evidence="1">The sequence shown here is derived from an EMBL/GenBank/DDBJ whole genome shotgun (WGS) entry which is preliminary data.</text>
</comment>
<protein>
    <submittedName>
        <fullName evidence="1">Uncharacterized protein</fullName>
    </submittedName>
</protein>
<keyword evidence="2" id="KW-1185">Reference proteome</keyword>
<evidence type="ECO:0000313" key="2">
    <source>
        <dbReference type="Proteomes" id="UP001224775"/>
    </source>
</evidence>
<accession>A0AAD8Y499</accession>
<evidence type="ECO:0000313" key="1">
    <source>
        <dbReference type="EMBL" id="KAK1739202.1"/>
    </source>
</evidence>